<evidence type="ECO:0000256" key="1">
    <source>
        <dbReference type="ARBA" id="ARBA00006484"/>
    </source>
</evidence>
<dbReference type="HOGENOM" id="CLU_010194_13_1_1"/>
<evidence type="ECO:0008006" key="8">
    <source>
        <dbReference type="Google" id="ProtNLM"/>
    </source>
</evidence>
<dbReference type="PRINTS" id="PR00080">
    <property type="entry name" value="SDRFAMILY"/>
</dbReference>
<dbReference type="EMBL" id="KN824358">
    <property type="protein sequence ID" value="KIM22325.1"/>
    <property type="molecule type" value="Genomic_DNA"/>
</dbReference>
<accession>A0A0C3ACD2</accession>
<sequence length="336" mass="36248">MTTITDEELFTNTEGLKGKVVLITGGGKGVGQAVAVAFARYGAKIIIGDLDVPSSKHTMREVLRAGGHIGADALVKECNVTIWDDQVALFAAGYQKFGRIDYVVASAGIGGSPDGSFVVKGGKNAPPAKPSLAVLDVNLTGSIYTARLAQYYLMKDKSSEPKAIIFMGSMAGLNGLPHGEMYSASKHALVGFTRSLRDEMKLWGVRVAVVCPWFIDTSILETPTRVMLAGLPMTPLSRVAGAVVHAATDPDWETSGASYALPDDGSIIRIDRKELAVGIYKILHERLNSVSKIQFNVAYYQGIFGDLFLLVAPYLNVVAFLIPLVAYYYLQKYVFK</sequence>
<proteinExistence type="inferred from homology"/>
<evidence type="ECO:0000313" key="6">
    <source>
        <dbReference type="EMBL" id="KIM22325.1"/>
    </source>
</evidence>
<dbReference type="PANTHER" id="PTHR44229:SF4">
    <property type="entry name" value="15-HYDROXYPROSTAGLANDIN DEHYDROGENASE [NAD(+)]"/>
    <property type="match status" value="1"/>
</dbReference>
<dbReference type="PROSITE" id="PS00061">
    <property type="entry name" value="ADH_SHORT"/>
    <property type="match status" value="1"/>
</dbReference>
<gene>
    <name evidence="6" type="ORF">M408DRAFT_332959</name>
</gene>
<keyword evidence="5" id="KW-0472">Membrane</keyword>
<dbReference type="PRINTS" id="PR00081">
    <property type="entry name" value="GDHRDH"/>
</dbReference>
<feature type="transmembrane region" description="Helical" evidence="5">
    <location>
        <begin position="307"/>
        <end position="330"/>
    </location>
</feature>
<evidence type="ECO:0000256" key="2">
    <source>
        <dbReference type="ARBA" id="ARBA00022857"/>
    </source>
</evidence>
<dbReference type="InterPro" id="IPR036291">
    <property type="entry name" value="NAD(P)-bd_dom_sf"/>
</dbReference>
<dbReference type="InterPro" id="IPR020904">
    <property type="entry name" value="Sc_DH/Rdtase_CS"/>
</dbReference>
<dbReference type="SUPFAM" id="SSF51735">
    <property type="entry name" value="NAD(P)-binding Rossmann-fold domains"/>
    <property type="match status" value="1"/>
</dbReference>
<organism evidence="6 7">
    <name type="scientific">Serendipita vermifera MAFF 305830</name>
    <dbReference type="NCBI Taxonomy" id="933852"/>
    <lineage>
        <taxon>Eukaryota</taxon>
        <taxon>Fungi</taxon>
        <taxon>Dikarya</taxon>
        <taxon>Basidiomycota</taxon>
        <taxon>Agaricomycotina</taxon>
        <taxon>Agaricomycetes</taxon>
        <taxon>Sebacinales</taxon>
        <taxon>Serendipitaceae</taxon>
        <taxon>Serendipita</taxon>
    </lineage>
</organism>
<dbReference type="Pfam" id="PF00106">
    <property type="entry name" value="adh_short"/>
    <property type="match status" value="1"/>
</dbReference>
<dbReference type="OrthoDB" id="5371740at2759"/>
<evidence type="ECO:0000256" key="3">
    <source>
        <dbReference type="ARBA" id="ARBA00023002"/>
    </source>
</evidence>
<reference evidence="6 7" key="1">
    <citation type="submission" date="2014-04" db="EMBL/GenBank/DDBJ databases">
        <authorList>
            <consortium name="DOE Joint Genome Institute"/>
            <person name="Kuo A."/>
            <person name="Zuccaro A."/>
            <person name="Kohler A."/>
            <person name="Nagy L.G."/>
            <person name="Floudas D."/>
            <person name="Copeland A."/>
            <person name="Barry K.W."/>
            <person name="Cichocki N."/>
            <person name="Veneault-Fourrey C."/>
            <person name="LaButti K."/>
            <person name="Lindquist E.A."/>
            <person name="Lipzen A."/>
            <person name="Lundell T."/>
            <person name="Morin E."/>
            <person name="Murat C."/>
            <person name="Sun H."/>
            <person name="Tunlid A."/>
            <person name="Henrissat B."/>
            <person name="Grigoriev I.V."/>
            <person name="Hibbett D.S."/>
            <person name="Martin F."/>
            <person name="Nordberg H.P."/>
            <person name="Cantor M.N."/>
            <person name="Hua S.X."/>
        </authorList>
    </citation>
    <scope>NUCLEOTIDE SEQUENCE [LARGE SCALE GENOMIC DNA]</scope>
    <source>
        <strain evidence="6 7">MAFF 305830</strain>
    </source>
</reference>
<keyword evidence="3" id="KW-0560">Oxidoreductase</keyword>
<dbReference type="GO" id="GO:0005737">
    <property type="term" value="C:cytoplasm"/>
    <property type="evidence" value="ECO:0007669"/>
    <property type="project" value="TreeGrafter"/>
</dbReference>
<dbReference type="Proteomes" id="UP000054097">
    <property type="component" value="Unassembled WGS sequence"/>
</dbReference>
<dbReference type="InterPro" id="IPR002347">
    <property type="entry name" value="SDR_fam"/>
</dbReference>
<evidence type="ECO:0000256" key="4">
    <source>
        <dbReference type="RuleBase" id="RU000363"/>
    </source>
</evidence>
<keyword evidence="2" id="KW-0521">NADP</keyword>
<reference evidence="7" key="2">
    <citation type="submission" date="2015-01" db="EMBL/GenBank/DDBJ databases">
        <title>Evolutionary Origins and Diversification of the Mycorrhizal Mutualists.</title>
        <authorList>
            <consortium name="DOE Joint Genome Institute"/>
            <consortium name="Mycorrhizal Genomics Consortium"/>
            <person name="Kohler A."/>
            <person name="Kuo A."/>
            <person name="Nagy L.G."/>
            <person name="Floudas D."/>
            <person name="Copeland A."/>
            <person name="Barry K.W."/>
            <person name="Cichocki N."/>
            <person name="Veneault-Fourrey C."/>
            <person name="LaButti K."/>
            <person name="Lindquist E.A."/>
            <person name="Lipzen A."/>
            <person name="Lundell T."/>
            <person name="Morin E."/>
            <person name="Murat C."/>
            <person name="Riley R."/>
            <person name="Ohm R."/>
            <person name="Sun H."/>
            <person name="Tunlid A."/>
            <person name="Henrissat B."/>
            <person name="Grigoriev I.V."/>
            <person name="Hibbett D.S."/>
            <person name="Martin F."/>
        </authorList>
    </citation>
    <scope>NUCLEOTIDE SEQUENCE [LARGE SCALE GENOMIC DNA]</scope>
    <source>
        <strain evidence="7">MAFF 305830</strain>
    </source>
</reference>
<keyword evidence="5" id="KW-0812">Transmembrane</keyword>
<dbReference type="PANTHER" id="PTHR44229">
    <property type="entry name" value="15-HYDROXYPROSTAGLANDIN DEHYDROGENASE [NAD(+)]"/>
    <property type="match status" value="1"/>
</dbReference>
<comment type="similarity">
    <text evidence="1 4">Belongs to the short-chain dehydrogenases/reductases (SDR) family.</text>
</comment>
<keyword evidence="5" id="KW-1133">Transmembrane helix</keyword>
<dbReference type="AlphaFoldDB" id="A0A0C3ACD2"/>
<name>A0A0C3ACD2_SERVB</name>
<dbReference type="Gene3D" id="3.40.50.720">
    <property type="entry name" value="NAD(P)-binding Rossmann-like Domain"/>
    <property type="match status" value="1"/>
</dbReference>
<dbReference type="GO" id="GO:0016616">
    <property type="term" value="F:oxidoreductase activity, acting on the CH-OH group of donors, NAD or NADP as acceptor"/>
    <property type="evidence" value="ECO:0007669"/>
    <property type="project" value="TreeGrafter"/>
</dbReference>
<keyword evidence="7" id="KW-1185">Reference proteome</keyword>
<dbReference type="STRING" id="933852.A0A0C3ACD2"/>
<protein>
    <recommendedName>
        <fullName evidence="8">NAD(P)-binding protein</fullName>
    </recommendedName>
</protein>
<evidence type="ECO:0000313" key="7">
    <source>
        <dbReference type="Proteomes" id="UP000054097"/>
    </source>
</evidence>
<evidence type="ECO:0000256" key="5">
    <source>
        <dbReference type="SAM" id="Phobius"/>
    </source>
</evidence>